<feature type="transmembrane region" description="Helical" evidence="2">
    <location>
        <begin position="92"/>
        <end position="111"/>
    </location>
</feature>
<dbReference type="InterPro" id="IPR021213">
    <property type="entry name" value="DUF2567"/>
</dbReference>
<dbReference type="Pfam" id="PF10821">
    <property type="entry name" value="DUF2567"/>
    <property type="match status" value="1"/>
</dbReference>
<evidence type="ECO:0000313" key="4">
    <source>
        <dbReference type="Proteomes" id="UP000321490"/>
    </source>
</evidence>
<comment type="caution">
    <text evidence="3">The sequence shown here is derived from an EMBL/GenBank/DDBJ whole genome shotgun (WGS) entry which is preliminary data.</text>
</comment>
<reference evidence="3 4" key="1">
    <citation type="submission" date="2019-07" db="EMBL/GenBank/DDBJ databases">
        <title>R&amp;d 2014.</title>
        <authorList>
            <person name="Klenk H.-P."/>
        </authorList>
    </citation>
    <scope>NUCLEOTIDE SEQUENCE [LARGE SCALE GENOMIC DNA]</scope>
    <source>
        <strain evidence="3 4">DSM 45764</strain>
    </source>
</reference>
<sequence length="193" mass="19709">MPGLRDSRADLPAALIAAGVLTLAGLLVGGAWLWLAPRADFRVTETDVVPVGAAPSNELFVADDGVLVLLLAGLGLVAGVAGWLWRRRRGAMLLAGLSTGALAAGVVAWQLGEWLAPGPTEEELGRVGATVTTGLDLGATAALAVGPFVAVLAYLVATALTARDDLGRDEPVAQLPPEGRLPLPPVPPPRPRS</sequence>
<organism evidence="3 4">
    <name type="scientific">Modestobacter roseus</name>
    <dbReference type="NCBI Taxonomy" id="1181884"/>
    <lineage>
        <taxon>Bacteria</taxon>
        <taxon>Bacillati</taxon>
        <taxon>Actinomycetota</taxon>
        <taxon>Actinomycetes</taxon>
        <taxon>Geodermatophilales</taxon>
        <taxon>Geodermatophilaceae</taxon>
        <taxon>Modestobacter</taxon>
    </lineage>
</organism>
<dbReference type="NCBIfam" id="TIGR01167">
    <property type="entry name" value="LPXTG_anchor"/>
    <property type="match status" value="1"/>
</dbReference>
<proteinExistence type="predicted"/>
<feature type="region of interest" description="Disordered" evidence="1">
    <location>
        <begin position="168"/>
        <end position="193"/>
    </location>
</feature>
<dbReference type="EMBL" id="VLKF01000001">
    <property type="protein sequence ID" value="TWH72404.1"/>
    <property type="molecule type" value="Genomic_DNA"/>
</dbReference>
<name>A0A562IP90_9ACTN</name>
<accession>A0A562IP90</accession>
<evidence type="ECO:0000256" key="2">
    <source>
        <dbReference type="SAM" id="Phobius"/>
    </source>
</evidence>
<evidence type="ECO:0000256" key="1">
    <source>
        <dbReference type="SAM" id="MobiDB-lite"/>
    </source>
</evidence>
<feature type="transmembrane region" description="Helical" evidence="2">
    <location>
        <begin position="65"/>
        <end position="85"/>
    </location>
</feature>
<feature type="compositionally biased region" description="Pro residues" evidence="1">
    <location>
        <begin position="182"/>
        <end position="193"/>
    </location>
</feature>
<dbReference type="AlphaFoldDB" id="A0A562IP90"/>
<dbReference type="Proteomes" id="UP000321490">
    <property type="component" value="Unassembled WGS sequence"/>
</dbReference>
<keyword evidence="4" id="KW-1185">Reference proteome</keyword>
<keyword evidence="2" id="KW-1133">Transmembrane helix</keyword>
<feature type="transmembrane region" description="Helical" evidence="2">
    <location>
        <begin position="137"/>
        <end position="160"/>
    </location>
</feature>
<keyword evidence="2" id="KW-0472">Membrane</keyword>
<evidence type="ECO:0000313" key="3">
    <source>
        <dbReference type="EMBL" id="TWH72404.1"/>
    </source>
</evidence>
<feature type="transmembrane region" description="Helical" evidence="2">
    <location>
        <begin position="12"/>
        <end position="35"/>
    </location>
</feature>
<keyword evidence="2" id="KW-0812">Transmembrane</keyword>
<gene>
    <name evidence="3" type="ORF">JD78_00915</name>
</gene>
<protein>
    <submittedName>
        <fullName evidence="3">LPXTG-motif cell wall-anchored protein</fullName>
    </submittedName>
</protein>